<evidence type="ECO:0000313" key="3">
    <source>
        <dbReference type="Proteomes" id="UP000499080"/>
    </source>
</evidence>
<keyword evidence="3" id="KW-1185">Reference proteome</keyword>
<accession>A0A4Y2ADE8</accession>
<feature type="compositionally biased region" description="Polar residues" evidence="1">
    <location>
        <begin position="1"/>
        <end position="11"/>
    </location>
</feature>
<proteinExistence type="predicted"/>
<gene>
    <name evidence="2" type="ORF">AVEN_152938_1</name>
</gene>
<dbReference type="EMBL" id="BGPR01000013">
    <property type="protein sequence ID" value="GBL77720.1"/>
    <property type="molecule type" value="Genomic_DNA"/>
</dbReference>
<evidence type="ECO:0000313" key="2">
    <source>
        <dbReference type="EMBL" id="GBL77720.1"/>
    </source>
</evidence>
<protein>
    <submittedName>
        <fullName evidence="2">Uncharacterized protein</fullName>
    </submittedName>
</protein>
<dbReference type="AlphaFoldDB" id="A0A4Y2ADE8"/>
<reference evidence="2 3" key="1">
    <citation type="journal article" date="2019" name="Sci. Rep.">
        <title>Orb-weaving spider Araneus ventricosus genome elucidates the spidroin gene catalogue.</title>
        <authorList>
            <person name="Kono N."/>
            <person name="Nakamura H."/>
            <person name="Ohtoshi R."/>
            <person name="Moran D.A.P."/>
            <person name="Shinohara A."/>
            <person name="Yoshida Y."/>
            <person name="Fujiwara M."/>
            <person name="Mori M."/>
            <person name="Tomita M."/>
            <person name="Arakawa K."/>
        </authorList>
    </citation>
    <scope>NUCLEOTIDE SEQUENCE [LARGE SCALE GENOMIC DNA]</scope>
</reference>
<organism evidence="2 3">
    <name type="scientific">Araneus ventricosus</name>
    <name type="common">Orbweaver spider</name>
    <name type="synonym">Epeira ventricosa</name>
    <dbReference type="NCBI Taxonomy" id="182803"/>
    <lineage>
        <taxon>Eukaryota</taxon>
        <taxon>Metazoa</taxon>
        <taxon>Ecdysozoa</taxon>
        <taxon>Arthropoda</taxon>
        <taxon>Chelicerata</taxon>
        <taxon>Arachnida</taxon>
        <taxon>Araneae</taxon>
        <taxon>Araneomorphae</taxon>
        <taxon>Entelegynae</taxon>
        <taxon>Araneoidea</taxon>
        <taxon>Araneidae</taxon>
        <taxon>Araneus</taxon>
    </lineage>
</organism>
<sequence>MTASAIASNTEAGAPTANHLATVRPLPKEMRTITGAGTQSPTNTIPTGEANSCLLIRQQLISVFSQCLIQMVPKDIFIYVSIKSPPYHVYPQISRSSTSKIEKQEFLLLVNWYKKEGIQ</sequence>
<comment type="caution">
    <text evidence="2">The sequence shown here is derived from an EMBL/GenBank/DDBJ whole genome shotgun (WGS) entry which is preliminary data.</text>
</comment>
<evidence type="ECO:0000256" key="1">
    <source>
        <dbReference type="SAM" id="MobiDB-lite"/>
    </source>
</evidence>
<name>A0A4Y2ADE8_ARAVE</name>
<dbReference type="Proteomes" id="UP000499080">
    <property type="component" value="Unassembled WGS sequence"/>
</dbReference>
<feature type="region of interest" description="Disordered" evidence="1">
    <location>
        <begin position="1"/>
        <end position="21"/>
    </location>
</feature>